<dbReference type="RefSeq" id="XP_009174051.1">
    <property type="nucleotide sequence ID" value="XM_009175787.1"/>
</dbReference>
<dbReference type="Proteomes" id="UP000054324">
    <property type="component" value="Unassembled WGS sequence"/>
</dbReference>
<keyword evidence="2" id="KW-1185">Reference proteome</keyword>
<dbReference type="AlphaFoldDB" id="A0A075A488"/>
<dbReference type="KEGG" id="ovi:T265_09647"/>
<protein>
    <submittedName>
        <fullName evidence="1">Uncharacterized protein</fullName>
    </submittedName>
</protein>
<gene>
    <name evidence="1" type="ORF">T265_09647</name>
</gene>
<sequence length="65" mass="7300">MSDVLFGPDGDPFWLNVMEQVGDRVKSREGNAQLRVCYQTGYSSAMPSLHRNTSVSGEPRKGRHF</sequence>
<dbReference type="CTD" id="20323815"/>
<accession>A0A075A488</accession>
<evidence type="ECO:0000313" key="1">
    <source>
        <dbReference type="EMBL" id="KER22194.1"/>
    </source>
</evidence>
<dbReference type="EMBL" id="KL596912">
    <property type="protein sequence ID" value="KER22194.1"/>
    <property type="molecule type" value="Genomic_DNA"/>
</dbReference>
<evidence type="ECO:0000313" key="2">
    <source>
        <dbReference type="Proteomes" id="UP000054324"/>
    </source>
</evidence>
<proteinExistence type="predicted"/>
<dbReference type="OrthoDB" id="10588762at2759"/>
<name>A0A075A488_OPIVI</name>
<reference evidence="1 2" key="1">
    <citation type="submission" date="2013-11" db="EMBL/GenBank/DDBJ databases">
        <title>Opisthorchis viverrini - life in the bile duct.</title>
        <authorList>
            <person name="Young N.D."/>
            <person name="Nagarajan N."/>
            <person name="Lin S.J."/>
            <person name="Korhonen P.K."/>
            <person name="Jex A.R."/>
            <person name="Hall R.S."/>
            <person name="Safavi-Hemami H."/>
            <person name="Kaewkong W."/>
            <person name="Bertrand D."/>
            <person name="Gao S."/>
            <person name="Seet Q."/>
            <person name="Wongkham S."/>
            <person name="Teh B.T."/>
            <person name="Wongkham C."/>
            <person name="Intapan P.M."/>
            <person name="Maleewong W."/>
            <person name="Yang X."/>
            <person name="Hu M."/>
            <person name="Wang Z."/>
            <person name="Hofmann A."/>
            <person name="Sternberg P.W."/>
            <person name="Tan P."/>
            <person name="Wang J."/>
            <person name="Gasser R.B."/>
        </authorList>
    </citation>
    <scope>NUCLEOTIDE SEQUENCE [LARGE SCALE GENOMIC DNA]</scope>
</reference>
<dbReference type="GeneID" id="20323815"/>
<organism evidence="1 2">
    <name type="scientific">Opisthorchis viverrini</name>
    <name type="common">Southeast Asian liver fluke</name>
    <dbReference type="NCBI Taxonomy" id="6198"/>
    <lineage>
        <taxon>Eukaryota</taxon>
        <taxon>Metazoa</taxon>
        <taxon>Spiralia</taxon>
        <taxon>Lophotrochozoa</taxon>
        <taxon>Platyhelminthes</taxon>
        <taxon>Trematoda</taxon>
        <taxon>Digenea</taxon>
        <taxon>Opisthorchiida</taxon>
        <taxon>Opisthorchiata</taxon>
        <taxon>Opisthorchiidae</taxon>
        <taxon>Opisthorchis</taxon>
    </lineage>
</organism>